<dbReference type="GO" id="GO:0050515">
    <property type="term" value="F:4-(cytidine 5'-diphospho)-2-C-methyl-D-erythritol kinase activity"/>
    <property type="evidence" value="ECO:0007669"/>
    <property type="project" value="UniProtKB-UniRule"/>
</dbReference>
<dbReference type="PANTHER" id="PTHR43527:SF2">
    <property type="entry name" value="4-DIPHOSPHOCYTIDYL-2-C-METHYL-D-ERYTHRITOL KINASE, CHLOROPLASTIC"/>
    <property type="match status" value="1"/>
</dbReference>
<comment type="pathway">
    <text evidence="9">Isoprenoid biosynthesis; isopentenyl diphosphate biosynthesis via DXP pathway; isopentenyl diphosphate from 1-deoxy-D-xylulose 5-phosphate: step 3/6.</text>
</comment>
<organism evidence="12 13">
    <name type="scientific">Aquiluna borgnonia</name>
    <dbReference type="NCBI Taxonomy" id="2499157"/>
    <lineage>
        <taxon>Bacteria</taxon>
        <taxon>Bacillati</taxon>
        <taxon>Actinomycetota</taxon>
        <taxon>Actinomycetes</taxon>
        <taxon>Micrococcales</taxon>
        <taxon>Microbacteriaceae</taxon>
        <taxon>Luna cluster</taxon>
        <taxon>Luna-1 subcluster</taxon>
        <taxon>Aquiluna</taxon>
    </lineage>
</organism>
<evidence type="ECO:0000259" key="10">
    <source>
        <dbReference type="Pfam" id="PF00288"/>
    </source>
</evidence>
<dbReference type="PIRSF" id="PIRSF010376">
    <property type="entry name" value="IspE"/>
    <property type="match status" value="1"/>
</dbReference>
<keyword evidence="9" id="KW-0414">Isoprene biosynthesis</keyword>
<evidence type="ECO:0000256" key="8">
    <source>
        <dbReference type="ARBA" id="ARBA00032554"/>
    </source>
</evidence>
<dbReference type="Gene3D" id="3.30.230.10">
    <property type="match status" value="1"/>
</dbReference>
<dbReference type="InterPro" id="IPR006204">
    <property type="entry name" value="GHMP_kinase_N_dom"/>
</dbReference>
<keyword evidence="5 9" id="KW-0547">Nucleotide-binding</keyword>
<feature type="domain" description="GHMP kinase C-terminal" evidence="11">
    <location>
        <begin position="202"/>
        <end position="269"/>
    </location>
</feature>
<dbReference type="Gene3D" id="3.30.70.890">
    <property type="entry name" value="GHMP kinase, C-terminal domain"/>
    <property type="match status" value="1"/>
</dbReference>
<dbReference type="Pfam" id="PF00288">
    <property type="entry name" value="GHMP_kinases_N"/>
    <property type="match status" value="1"/>
</dbReference>
<dbReference type="InterPro" id="IPR036554">
    <property type="entry name" value="GHMP_kinase_C_sf"/>
</dbReference>
<evidence type="ECO:0000256" key="6">
    <source>
        <dbReference type="ARBA" id="ARBA00022777"/>
    </source>
</evidence>
<name>A0A7D4PYB7_9MICO</name>
<evidence type="ECO:0000256" key="7">
    <source>
        <dbReference type="ARBA" id="ARBA00022840"/>
    </source>
</evidence>
<keyword evidence="13" id="KW-1185">Reference proteome</keyword>
<comment type="catalytic activity">
    <reaction evidence="9">
        <text>4-CDP-2-C-methyl-D-erythritol + ATP = 4-CDP-2-C-methyl-D-erythritol 2-phosphate + ADP + H(+)</text>
        <dbReference type="Rhea" id="RHEA:18437"/>
        <dbReference type="ChEBI" id="CHEBI:15378"/>
        <dbReference type="ChEBI" id="CHEBI:30616"/>
        <dbReference type="ChEBI" id="CHEBI:57823"/>
        <dbReference type="ChEBI" id="CHEBI:57919"/>
        <dbReference type="ChEBI" id="CHEBI:456216"/>
        <dbReference type="EC" id="2.7.1.148"/>
    </reaction>
</comment>
<dbReference type="NCBIfam" id="TIGR00154">
    <property type="entry name" value="ispE"/>
    <property type="match status" value="1"/>
</dbReference>
<feature type="domain" description="GHMP kinase N-terminal" evidence="10">
    <location>
        <begin position="68"/>
        <end position="148"/>
    </location>
</feature>
<dbReference type="Pfam" id="PF08544">
    <property type="entry name" value="GHMP_kinases_C"/>
    <property type="match status" value="1"/>
</dbReference>
<evidence type="ECO:0000256" key="1">
    <source>
        <dbReference type="ARBA" id="ARBA00009684"/>
    </source>
</evidence>
<dbReference type="InterPro" id="IPR020568">
    <property type="entry name" value="Ribosomal_Su5_D2-typ_SF"/>
</dbReference>
<dbReference type="AlphaFoldDB" id="A0A7D4PYB7"/>
<evidence type="ECO:0000313" key="12">
    <source>
        <dbReference type="EMBL" id="QKJ24965.1"/>
    </source>
</evidence>
<dbReference type="InterPro" id="IPR014721">
    <property type="entry name" value="Ribsml_uS5_D2-typ_fold_subgr"/>
</dbReference>
<dbReference type="KEGG" id="aqg:HRU87_01815"/>
<evidence type="ECO:0000256" key="5">
    <source>
        <dbReference type="ARBA" id="ARBA00022741"/>
    </source>
</evidence>
<evidence type="ECO:0000256" key="9">
    <source>
        <dbReference type="HAMAP-Rule" id="MF_00061"/>
    </source>
</evidence>
<evidence type="ECO:0000259" key="11">
    <source>
        <dbReference type="Pfam" id="PF08544"/>
    </source>
</evidence>
<dbReference type="SUPFAM" id="SSF55060">
    <property type="entry name" value="GHMP Kinase, C-terminal domain"/>
    <property type="match status" value="1"/>
</dbReference>
<gene>
    <name evidence="9 12" type="primary">ispE</name>
    <name evidence="12" type="ORF">HRU87_01815</name>
</gene>
<feature type="active site" evidence="9">
    <location>
        <position position="9"/>
    </location>
</feature>
<dbReference type="GO" id="GO:0016114">
    <property type="term" value="P:terpenoid biosynthetic process"/>
    <property type="evidence" value="ECO:0007669"/>
    <property type="project" value="UniProtKB-UniRule"/>
</dbReference>
<protein>
    <recommendedName>
        <fullName evidence="3 9">4-diphosphocytidyl-2-C-methyl-D-erythritol kinase</fullName>
        <shortName evidence="9">CMK</shortName>
        <ecNumber evidence="2 9">2.7.1.148</ecNumber>
    </recommendedName>
    <alternativeName>
        <fullName evidence="8 9">4-(cytidine-5'-diphospho)-2-C-methyl-D-erythritol kinase</fullName>
    </alternativeName>
</protein>
<dbReference type="RefSeq" id="WP_173493262.1">
    <property type="nucleotide sequence ID" value="NZ_CP054056.1"/>
</dbReference>
<keyword evidence="7 9" id="KW-0067">ATP-binding</keyword>
<dbReference type="UniPathway" id="UPA00056">
    <property type="reaction ID" value="UER00094"/>
</dbReference>
<comment type="function">
    <text evidence="9">Catalyzes the phosphorylation of the position 2 hydroxy group of 4-diphosphocytidyl-2C-methyl-D-erythritol.</text>
</comment>
<evidence type="ECO:0000313" key="13">
    <source>
        <dbReference type="Proteomes" id="UP000501003"/>
    </source>
</evidence>
<evidence type="ECO:0000256" key="4">
    <source>
        <dbReference type="ARBA" id="ARBA00022679"/>
    </source>
</evidence>
<evidence type="ECO:0000256" key="2">
    <source>
        <dbReference type="ARBA" id="ARBA00012052"/>
    </source>
</evidence>
<keyword evidence="6 9" id="KW-0418">Kinase</keyword>
<keyword evidence="4 9" id="KW-0808">Transferase</keyword>
<feature type="active site" evidence="9">
    <location>
        <position position="140"/>
    </location>
</feature>
<feature type="binding site" evidence="9">
    <location>
        <begin position="98"/>
        <end position="108"/>
    </location>
    <ligand>
        <name>ATP</name>
        <dbReference type="ChEBI" id="CHEBI:30616"/>
    </ligand>
</feature>
<dbReference type="InterPro" id="IPR013750">
    <property type="entry name" value="GHMP_kinase_C_dom"/>
</dbReference>
<proteinExistence type="inferred from homology"/>
<dbReference type="PANTHER" id="PTHR43527">
    <property type="entry name" value="4-DIPHOSPHOCYTIDYL-2-C-METHYL-D-ERYTHRITOL KINASE, CHLOROPLASTIC"/>
    <property type="match status" value="1"/>
</dbReference>
<reference evidence="12 13" key="1">
    <citation type="submission" date="2020-05" db="EMBL/GenBank/DDBJ databases">
        <title>Aquirufa sp. strain 15G-AUS-rot a new Aquirufa species.</title>
        <authorList>
            <person name="Pitt A."/>
            <person name="Hahn M.W."/>
        </authorList>
    </citation>
    <scope>NUCLEOTIDE SEQUENCE [LARGE SCALE GENOMIC DNA]</scope>
    <source>
        <strain evidence="12 13">15G-AUS-rot</strain>
    </source>
</reference>
<accession>A0A7D4PYB7</accession>
<dbReference type="EC" id="2.7.1.148" evidence="2 9"/>
<dbReference type="SUPFAM" id="SSF54211">
    <property type="entry name" value="Ribosomal protein S5 domain 2-like"/>
    <property type="match status" value="1"/>
</dbReference>
<dbReference type="InterPro" id="IPR004424">
    <property type="entry name" value="IspE"/>
</dbReference>
<dbReference type="GO" id="GO:0019288">
    <property type="term" value="P:isopentenyl diphosphate biosynthetic process, methylerythritol 4-phosphate pathway"/>
    <property type="evidence" value="ECO:0007669"/>
    <property type="project" value="UniProtKB-UniRule"/>
</dbReference>
<comment type="similarity">
    <text evidence="1 9">Belongs to the GHMP kinase family. IspE subfamily.</text>
</comment>
<dbReference type="EMBL" id="CP054056">
    <property type="protein sequence ID" value="QKJ24965.1"/>
    <property type="molecule type" value="Genomic_DNA"/>
</dbReference>
<evidence type="ECO:0000256" key="3">
    <source>
        <dbReference type="ARBA" id="ARBA00017473"/>
    </source>
</evidence>
<dbReference type="Proteomes" id="UP000501003">
    <property type="component" value="Chromosome"/>
</dbReference>
<dbReference type="GO" id="GO:0005524">
    <property type="term" value="F:ATP binding"/>
    <property type="evidence" value="ECO:0007669"/>
    <property type="project" value="UniProtKB-UniRule"/>
</dbReference>
<dbReference type="HAMAP" id="MF_00061">
    <property type="entry name" value="IspE"/>
    <property type="match status" value="1"/>
</dbReference>
<sequence>MTSATAQGKINLYFQVGPRLENGYHEVLSLYQAVALTETVTVTPSSSWSVNTTSDLLDTSGAPTDQSNLVVRAALALAQQAGIKNPQPMHFEVEKQIPVAGGMAGGSADAAASLVAINEAWCLGTDFPQLMAVAASLGADVPFALMGGTAIGTGTGVKLSKQPDLDPLHLVLLLNPKPLSTAAVFERFDALGLGEKINEDLSLAELVSQLGHNSLSPAAFSLMPELKELAEKDFGFGKAWLSGSGPTLWYRCETQSDAEKAADELRALGHSAISTSTSNMGSRLV</sequence>